<organism evidence="5 6">
    <name type="scientific">Vibrio algarum</name>
    <dbReference type="NCBI Taxonomy" id="3020714"/>
    <lineage>
        <taxon>Bacteria</taxon>
        <taxon>Pseudomonadati</taxon>
        <taxon>Pseudomonadota</taxon>
        <taxon>Gammaproteobacteria</taxon>
        <taxon>Vibrionales</taxon>
        <taxon>Vibrionaceae</taxon>
        <taxon>Vibrio</taxon>
    </lineage>
</organism>
<dbReference type="Pfam" id="PF01315">
    <property type="entry name" value="Ald_Xan_dh_C"/>
    <property type="match status" value="1"/>
</dbReference>
<accession>A0ABT4YR92</accession>
<sequence length="193" mass="21138">MRKLTQINHVTGESQLLSSDVVGRSYKHESAIKQVTGDAAFLDDYPTPKGCLHAAVITASIAKGNITTLDLEQVKEMPGIVAVYSYQDIPGEKDIGAIVKGDPLLSDNEIKFYQQPIALVLARSHDQAVKAAKKAVIEYSVEPNPILNCIGDGTQAEVLPQIQWEHRFQQNNLKKVTSSSPDNNTLVVKNIFI</sequence>
<evidence type="ECO:0000313" key="5">
    <source>
        <dbReference type="EMBL" id="MDB1124069.1"/>
    </source>
</evidence>
<dbReference type="Proteomes" id="UP001210678">
    <property type="component" value="Unassembled WGS sequence"/>
</dbReference>
<dbReference type="InterPro" id="IPR000674">
    <property type="entry name" value="Ald_Oxase/Xan_DH_a/b"/>
</dbReference>
<evidence type="ECO:0000256" key="1">
    <source>
        <dbReference type="ARBA" id="ARBA00006849"/>
    </source>
</evidence>
<evidence type="ECO:0000259" key="4">
    <source>
        <dbReference type="SMART" id="SM01008"/>
    </source>
</evidence>
<name>A0ABT4YR92_9VIBR</name>
<dbReference type="PANTHER" id="PTHR11908:SF132">
    <property type="entry name" value="ALDEHYDE OXIDASE 1-RELATED"/>
    <property type="match status" value="1"/>
</dbReference>
<evidence type="ECO:0000313" key="6">
    <source>
        <dbReference type="Proteomes" id="UP001210678"/>
    </source>
</evidence>
<dbReference type="InterPro" id="IPR016208">
    <property type="entry name" value="Ald_Oxase/xanthine_DH-like"/>
</dbReference>
<comment type="caution">
    <text evidence="5">The sequence shown here is derived from an EMBL/GenBank/DDBJ whole genome shotgun (WGS) entry which is preliminary data.</text>
</comment>
<dbReference type="PANTHER" id="PTHR11908">
    <property type="entry name" value="XANTHINE DEHYDROGENASE"/>
    <property type="match status" value="1"/>
</dbReference>
<dbReference type="EMBL" id="JAQLOI010000001">
    <property type="protein sequence ID" value="MDB1124069.1"/>
    <property type="molecule type" value="Genomic_DNA"/>
</dbReference>
<dbReference type="SMART" id="SM01008">
    <property type="entry name" value="Ald_Xan_dh_C"/>
    <property type="match status" value="1"/>
</dbReference>
<comment type="similarity">
    <text evidence="1">Belongs to the xanthine dehydrogenase family.</text>
</comment>
<reference evidence="5 6" key="1">
    <citation type="submission" date="2023-01" db="EMBL/GenBank/DDBJ databases">
        <title>Vibrio sp. KJ40-1 sp.nov, isolated from marine algae.</title>
        <authorList>
            <person name="Butt M."/>
            <person name="Kim J.M.J."/>
            <person name="Jeon C.O.C."/>
        </authorList>
    </citation>
    <scope>NUCLEOTIDE SEQUENCE [LARGE SCALE GENOMIC DNA]</scope>
    <source>
        <strain evidence="5 6">KJ40-1</strain>
    </source>
</reference>
<dbReference type="SUPFAM" id="SSF54665">
    <property type="entry name" value="CO dehydrogenase molybdoprotein N-domain-like"/>
    <property type="match status" value="1"/>
</dbReference>
<keyword evidence="2" id="KW-0500">Molybdenum</keyword>
<dbReference type="Gene3D" id="3.90.1170.50">
    <property type="entry name" value="Aldehyde oxidase/xanthine dehydrogenase, a/b hammerhead"/>
    <property type="match status" value="1"/>
</dbReference>
<dbReference type="InterPro" id="IPR036856">
    <property type="entry name" value="Ald_Oxase/Xan_DH_a/b_sf"/>
</dbReference>
<keyword evidence="6" id="KW-1185">Reference proteome</keyword>
<evidence type="ECO:0000256" key="3">
    <source>
        <dbReference type="ARBA" id="ARBA00023002"/>
    </source>
</evidence>
<feature type="domain" description="Aldehyde oxidase/xanthine dehydrogenase a/b hammerhead" evidence="4">
    <location>
        <begin position="36"/>
        <end position="143"/>
    </location>
</feature>
<keyword evidence="3" id="KW-0560">Oxidoreductase</keyword>
<gene>
    <name evidence="5" type="ORF">PGX00_10590</name>
</gene>
<proteinExistence type="inferred from homology"/>
<dbReference type="RefSeq" id="WP_272135999.1">
    <property type="nucleotide sequence ID" value="NZ_JAQLOI010000001.1"/>
</dbReference>
<protein>
    <recommendedName>
        <fullName evidence="4">Aldehyde oxidase/xanthine dehydrogenase a/b hammerhead domain-containing protein</fullName>
    </recommendedName>
</protein>
<evidence type="ECO:0000256" key="2">
    <source>
        <dbReference type="ARBA" id="ARBA00022505"/>
    </source>
</evidence>